<gene>
    <name evidence="7" type="ORF">MPC4_110071</name>
</gene>
<evidence type="ECO:0000259" key="5">
    <source>
        <dbReference type="Pfam" id="PF04542"/>
    </source>
</evidence>
<dbReference type="SUPFAM" id="SSF88659">
    <property type="entry name" value="Sigma3 and sigma4 domains of RNA polymerase sigma factors"/>
    <property type="match status" value="1"/>
</dbReference>
<dbReference type="CDD" id="cd06171">
    <property type="entry name" value="Sigma70_r4"/>
    <property type="match status" value="1"/>
</dbReference>
<dbReference type="InterPro" id="IPR013325">
    <property type="entry name" value="RNA_pol_sigma_r2"/>
</dbReference>
<evidence type="ECO:0000313" key="8">
    <source>
        <dbReference type="Proteomes" id="UP000485880"/>
    </source>
</evidence>
<dbReference type="GO" id="GO:0003677">
    <property type="term" value="F:DNA binding"/>
    <property type="evidence" value="ECO:0007669"/>
    <property type="project" value="InterPro"/>
</dbReference>
<keyword evidence="3" id="KW-0731">Sigma factor</keyword>
<organism evidence="7 8">
    <name type="scientific">Methylocella tundrae</name>
    <dbReference type="NCBI Taxonomy" id="227605"/>
    <lineage>
        <taxon>Bacteria</taxon>
        <taxon>Pseudomonadati</taxon>
        <taxon>Pseudomonadota</taxon>
        <taxon>Alphaproteobacteria</taxon>
        <taxon>Hyphomicrobiales</taxon>
        <taxon>Beijerinckiaceae</taxon>
        <taxon>Methylocella</taxon>
    </lineage>
</organism>
<evidence type="ECO:0000259" key="6">
    <source>
        <dbReference type="Pfam" id="PF08281"/>
    </source>
</evidence>
<accession>A0A8B6M147</accession>
<evidence type="ECO:0000256" key="4">
    <source>
        <dbReference type="ARBA" id="ARBA00023163"/>
    </source>
</evidence>
<dbReference type="PANTHER" id="PTHR43133">
    <property type="entry name" value="RNA POLYMERASE ECF-TYPE SIGMA FACTO"/>
    <property type="match status" value="1"/>
</dbReference>
<keyword evidence="8" id="KW-1185">Reference proteome</keyword>
<proteinExistence type="inferred from homology"/>
<sequence>MRSGWAEAGQTSLNMTALTDRTSLIIAARSGDESSLNRLLRECRADIRRYAQRHCEMSEVDDAVQETLLIVARRIRSLKAATSFAGWLFTVVRRECRRLTRSMFHHEDWTDERIEAQLASRSDDALRLELASALESLPPHYLEIVLLRDFEELSISEISERLGAPASVVKSRLHRARVLVREYLIGADDGAAGPMLRGP</sequence>
<dbReference type="GO" id="GO:0016987">
    <property type="term" value="F:sigma factor activity"/>
    <property type="evidence" value="ECO:0007669"/>
    <property type="project" value="UniProtKB-KW"/>
</dbReference>
<dbReference type="GO" id="GO:0006352">
    <property type="term" value="P:DNA-templated transcription initiation"/>
    <property type="evidence" value="ECO:0007669"/>
    <property type="project" value="InterPro"/>
</dbReference>
<dbReference type="SUPFAM" id="SSF88946">
    <property type="entry name" value="Sigma2 domain of RNA polymerase sigma factors"/>
    <property type="match status" value="1"/>
</dbReference>
<dbReference type="Gene3D" id="1.10.10.10">
    <property type="entry name" value="Winged helix-like DNA-binding domain superfamily/Winged helix DNA-binding domain"/>
    <property type="match status" value="1"/>
</dbReference>
<feature type="domain" description="RNA polymerase sigma factor 70 region 4 type 2" evidence="6">
    <location>
        <begin position="128"/>
        <end position="177"/>
    </location>
</feature>
<dbReference type="Gene3D" id="1.10.1740.10">
    <property type="match status" value="1"/>
</dbReference>
<dbReference type="AlphaFoldDB" id="A0A8B6M147"/>
<keyword evidence="2" id="KW-0805">Transcription regulation</keyword>
<comment type="similarity">
    <text evidence="1">Belongs to the sigma-70 factor family. ECF subfamily.</text>
</comment>
<dbReference type="Pfam" id="PF04542">
    <property type="entry name" value="Sigma70_r2"/>
    <property type="match status" value="1"/>
</dbReference>
<dbReference type="InterPro" id="IPR036388">
    <property type="entry name" value="WH-like_DNA-bd_sf"/>
</dbReference>
<comment type="caution">
    <text evidence="7">The sequence shown here is derived from an EMBL/GenBank/DDBJ whole genome shotgun (WGS) entry which is preliminary data.</text>
</comment>
<dbReference type="InterPro" id="IPR007627">
    <property type="entry name" value="RNA_pol_sigma70_r2"/>
</dbReference>
<dbReference type="Pfam" id="PF08281">
    <property type="entry name" value="Sigma70_r4_2"/>
    <property type="match status" value="1"/>
</dbReference>
<dbReference type="InterPro" id="IPR013324">
    <property type="entry name" value="RNA_pol_sigma_r3/r4-like"/>
</dbReference>
<dbReference type="InterPro" id="IPR014284">
    <property type="entry name" value="RNA_pol_sigma-70_dom"/>
</dbReference>
<keyword evidence="4" id="KW-0804">Transcription</keyword>
<protein>
    <submittedName>
        <fullName evidence="7">RNA polymerase sigma factor, sigma-70 family</fullName>
    </submittedName>
</protein>
<dbReference type="InterPro" id="IPR039425">
    <property type="entry name" value="RNA_pol_sigma-70-like"/>
</dbReference>
<dbReference type="PANTHER" id="PTHR43133:SF51">
    <property type="entry name" value="RNA POLYMERASE SIGMA FACTOR"/>
    <property type="match status" value="1"/>
</dbReference>
<name>A0A8B6M147_METTU</name>
<dbReference type="Proteomes" id="UP000485880">
    <property type="component" value="Unassembled WGS sequence"/>
</dbReference>
<evidence type="ECO:0000256" key="2">
    <source>
        <dbReference type="ARBA" id="ARBA00023015"/>
    </source>
</evidence>
<evidence type="ECO:0000256" key="3">
    <source>
        <dbReference type="ARBA" id="ARBA00023082"/>
    </source>
</evidence>
<evidence type="ECO:0000313" key="7">
    <source>
        <dbReference type="EMBL" id="VTZ48771.1"/>
    </source>
</evidence>
<dbReference type="NCBIfam" id="TIGR02937">
    <property type="entry name" value="sigma70-ECF"/>
    <property type="match status" value="1"/>
</dbReference>
<dbReference type="InterPro" id="IPR013249">
    <property type="entry name" value="RNA_pol_sigma70_r4_t2"/>
</dbReference>
<feature type="domain" description="RNA polymerase sigma-70 region 2" evidence="5">
    <location>
        <begin position="40"/>
        <end position="101"/>
    </location>
</feature>
<reference evidence="7 8" key="1">
    <citation type="submission" date="2019-05" db="EMBL/GenBank/DDBJ databases">
        <authorList>
            <person name="Farhan Ul Haque M."/>
        </authorList>
    </citation>
    <scope>NUCLEOTIDE SEQUENCE [LARGE SCALE GENOMIC DNA]</scope>
    <source>
        <strain evidence="7">2</strain>
    </source>
</reference>
<evidence type="ECO:0000256" key="1">
    <source>
        <dbReference type="ARBA" id="ARBA00010641"/>
    </source>
</evidence>
<dbReference type="EMBL" id="CABFMQ020000013">
    <property type="protein sequence ID" value="VTZ48771.1"/>
    <property type="molecule type" value="Genomic_DNA"/>
</dbReference>